<feature type="transmembrane region" description="Helical" evidence="1">
    <location>
        <begin position="12"/>
        <end position="36"/>
    </location>
</feature>
<keyword evidence="3" id="KW-1185">Reference proteome</keyword>
<sequence length="76" mass="7467">MPADDYLSPTFVLFVGGFVAAIFLFGALLTAAAGAGTGSSEVVAGLAAALAGVGGLFFLVSVVVAGVMRAREKSKS</sequence>
<keyword evidence="1" id="KW-0472">Membrane</keyword>
<dbReference type="Proteomes" id="UP000011550">
    <property type="component" value="Unassembled WGS sequence"/>
</dbReference>
<organism evidence="2 3">
    <name type="scientific">Haloferax mucosum ATCC BAA-1512</name>
    <dbReference type="NCBI Taxonomy" id="662479"/>
    <lineage>
        <taxon>Archaea</taxon>
        <taxon>Methanobacteriati</taxon>
        <taxon>Methanobacteriota</taxon>
        <taxon>Stenosarchaea group</taxon>
        <taxon>Halobacteria</taxon>
        <taxon>Halobacteriales</taxon>
        <taxon>Haloferacaceae</taxon>
        <taxon>Haloferax</taxon>
    </lineage>
</organism>
<evidence type="ECO:0000256" key="1">
    <source>
        <dbReference type="SAM" id="Phobius"/>
    </source>
</evidence>
<feature type="transmembrane region" description="Helical" evidence="1">
    <location>
        <begin position="42"/>
        <end position="68"/>
    </location>
</feature>
<evidence type="ECO:0000313" key="2">
    <source>
        <dbReference type="EMBL" id="ELZ98983.1"/>
    </source>
</evidence>
<reference evidence="2 3" key="1">
    <citation type="journal article" date="2014" name="PLoS Genet.">
        <title>Phylogenetically driven sequencing of extremely halophilic archaea reveals strategies for static and dynamic osmo-response.</title>
        <authorList>
            <person name="Becker E.A."/>
            <person name="Seitzer P.M."/>
            <person name="Tritt A."/>
            <person name="Larsen D."/>
            <person name="Krusor M."/>
            <person name="Yao A.I."/>
            <person name="Wu D."/>
            <person name="Madern D."/>
            <person name="Eisen J.A."/>
            <person name="Darling A.E."/>
            <person name="Facciotti M.T."/>
        </authorList>
    </citation>
    <scope>NUCLEOTIDE SEQUENCE [LARGE SCALE GENOMIC DNA]</scope>
    <source>
        <strain evidence="2 3">ATCC BAA-1512</strain>
    </source>
</reference>
<name>M0IT58_9EURY</name>
<dbReference type="RefSeq" id="WP_008317553.1">
    <property type="nucleotide sequence ID" value="NZ_AOLN01000001.1"/>
</dbReference>
<evidence type="ECO:0000313" key="3">
    <source>
        <dbReference type="Proteomes" id="UP000011550"/>
    </source>
</evidence>
<protein>
    <recommendedName>
        <fullName evidence="4">Transporter</fullName>
    </recommendedName>
</protein>
<dbReference type="AlphaFoldDB" id="M0IT58"/>
<keyword evidence="1" id="KW-0812">Transmembrane</keyword>
<proteinExistence type="predicted"/>
<dbReference type="PATRIC" id="fig|662479.7.peg.304"/>
<keyword evidence="1" id="KW-1133">Transmembrane helix</keyword>
<gene>
    <name evidence="2" type="ORF">C440_01465</name>
</gene>
<accession>M0IT58</accession>
<dbReference type="EMBL" id="AOLN01000001">
    <property type="protein sequence ID" value="ELZ98983.1"/>
    <property type="molecule type" value="Genomic_DNA"/>
</dbReference>
<comment type="caution">
    <text evidence="2">The sequence shown here is derived from an EMBL/GenBank/DDBJ whole genome shotgun (WGS) entry which is preliminary data.</text>
</comment>
<evidence type="ECO:0008006" key="4">
    <source>
        <dbReference type="Google" id="ProtNLM"/>
    </source>
</evidence>
<dbReference type="STRING" id="662479.C440_01465"/>